<reference evidence="1 2" key="1">
    <citation type="submission" date="2017-01" db="EMBL/GenBank/DDBJ databases">
        <title>Bacillus cereus isolates.</title>
        <authorList>
            <person name="Beno S.M."/>
        </authorList>
    </citation>
    <scope>NUCLEOTIDE SEQUENCE [LARGE SCALE GENOMIC DNA]</scope>
    <source>
        <strain evidence="1 2">FSL M7-1219</strain>
    </source>
</reference>
<dbReference type="Gene3D" id="3.40.50.300">
    <property type="entry name" value="P-loop containing nucleotide triphosphate hydrolases"/>
    <property type="match status" value="1"/>
</dbReference>
<evidence type="ECO:0008006" key="3">
    <source>
        <dbReference type="Google" id="ProtNLM"/>
    </source>
</evidence>
<comment type="caution">
    <text evidence="1">The sequence shown here is derived from an EMBL/GenBank/DDBJ whole genome shotgun (WGS) entry which is preliminary data.</text>
</comment>
<protein>
    <recommendedName>
        <fullName evidence="3">Adenylyl-sulfate kinase</fullName>
    </recommendedName>
</protein>
<organism evidence="1 2">
    <name type="scientific">Bacillus cereus</name>
    <dbReference type="NCBI Taxonomy" id="1396"/>
    <lineage>
        <taxon>Bacteria</taxon>
        <taxon>Bacillati</taxon>
        <taxon>Bacillota</taxon>
        <taxon>Bacilli</taxon>
        <taxon>Bacillales</taxon>
        <taxon>Bacillaceae</taxon>
        <taxon>Bacillus</taxon>
        <taxon>Bacillus cereus group</taxon>
    </lineage>
</organism>
<dbReference type="NCBIfam" id="NF005250">
    <property type="entry name" value="PRK06761.1"/>
    <property type="match status" value="1"/>
</dbReference>
<accession>A0A1S9UIJ7</accession>
<evidence type="ECO:0000313" key="2">
    <source>
        <dbReference type="Proteomes" id="UP000191124"/>
    </source>
</evidence>
<dbReference type="Proteomes" id="UP000191124">
    <property type="component" value="Unassembled WGS sequence"/>
</dbReference>
<sequence>MNTKLILIEGLPGSGKTTIAKLVHELLKKQGLDAQLFLEGNLDHPADYDSVAFFDKNEYRRLLEEYPEYQKMLKNNVVMKGNGYFIPYVKIKEKYGEQIPHQLFNEICTRDIYELSFEKNTELITESWKDFGEKALHEDSPYVFECCFMQNPLTIGLVKYNRSMEEVSGYVLGLAENIKSLNPLLIYVDQNNLETSFKKALDERPKAWSEGFIEYYTEQGYGESHKLYGVDGTIKVLEAMKLLEKEIYDNLDMKKIWLDNSQFNLGKTKEILKDELEDIFK</sequence>
<dbReference type="AlphaFoldDB" id="A0A1S9UIJ7"/>
<dbReference type="RefSeq" id="WP_078181424.1">
    <property type="nucleotide sequence ID" value="NZ_JBNNGP010000001.1"/>
</dbReference>
<gene>
    <name evidence="1" type="ORF">BW892_20730</name>
</gene>
<name>A0A1S9UIJ7_BACCE</name>
<evidence type="ECO:0000313" key="1">
    <source>
        <dbReference type="EMBL" id="OOR22049.1"/>
    </source>
</evidence>
<dbReference type="InterPro" id="IPR027417">
    <property type="entry name" value="P-loop_NTPase"/>
</dbReference>
<dbReference type="SUPFAM" id="SSF52540">
    <property type="entry name" value="P-loop containing nucleoside triphosphate hydrolases"/>
    <property type="match status" value="1"/>
</dbReference>
<proteinExistence type="predicted"/>
<dbReference type="EMBL" id="MUAL01000051">
    <property type="protein sequence ID" value="OOR22049.1"/>
    <property type="molecule type" value="Genomic_DNA"/>
</dbReference>